<dbReference type="GO" id="GO:0004497">
    <property type="term" value="F:monooxygenase activity"/>
    <property type="evidence" value="ECO:0007669"/>
    <property type="project" value="UniProtKB-KW"/>
</dbReference>
<proteinExistence type="predicted"/>
<dbReference type="Gene3D" id="3.20.20.30">
    <property type="entry name" value="Luciferase-like domain"/>
    <property type="match status" value="1"/>
</dbReference>
<dbReference type="AlphaFoldDB" id="A0A6J6UAN6"/>
<feature type="domain" description="Luciferase-like" evidence="3">
    <location>
        <begin position="36"/>
        <end position="348"/>
    </location>
</feature>
<name>A0A6J6UAN6_9ZZZZ</name>
<evidence type="ECO:0000313" key="4">
    <source>
        <dbReference type="EMBL" id="CAB4756676.1"/>
    </source>
</evidence>
<keyword evidence="2" id="KW-0503">Monooxygenase</keyword>
<dbReference type="InterPro" id="IPR036661">
    <property type="entry name" value="Luciferase-like_sf"/>
</dbReference>
<reference evidence="4" key="1">
    <citation type="submission" date="2020-05" db="EMBL/GenBank/DDBJ databases">
        <authorList>
            <person name="Chiriac C."/>
            <person name="Salcher M."/>
            <person name="Ghai R."/>
            <person name="Kavagutti S V."/>
        </authorList>
    </citation>
    <scope>NUCLEOTIDE SEQUENCE</scope>
</reference>
<evidence type="ECO:0000256" key="1">
    <source>
        <dbReference type="ARBA" id="ARBA00023002"/>
    </source>
</evidence>
<protein>
    <submittedName>
        <fullName evidence="4">Unannotated protein</fullName>
    </submittedName>
</protein>
<dbReference type="GO" id="GO:0016705">
    <property type="term" value="F:oxidoreductase activity, acting on paired donors, with incorporation or reduction of molecular oxygen"/>
    <property type="evidence" value="ECO:0007669"/>
    <property type="project" value="InterPro"/>
</dbReference>
<evidence type="ECO:0000256" key="2">
    <source>
        <dbReference type="ARBA" id="ARBA00023033"/>
    </source>
</evidence>
<dbReference type="GO" id="GO:0005829">
    <property type="term" value="C:cytosol"/>
    <property type="evidence" value="ECO:0007669"/>
    <property type="project" value="TreeGrafter"/>
</dbReference>
<organism evidence="4">
    <name type="scientific">freshwater metagenome</name>
    <dbReference type="NCBI Taxonomy" id="449393"/>
    <lineage>
        <taxon>unclassified sequences</taxon>
        <taxon>metagenomes</taxon>
        <taxon>ecological metagenomes</taxon>
    </lineage>
</organism>
<sequence length="420" mass="46901">MKVSFFSQAAYRELPEDFEQQQLSCVTTPYALTTPSTIYDSYRDFMDELVHAARCGFDGVAVTEHGQSSYDMMPNPSLIAATLAYLTEVEGLPVAIYPMGRSLGKSREPVRVAEEMAMVDVMSGGRLIAGFPVGLSYDASLNNGVAPIESRERFKEHLALVLRSWEASAPFAWNGTYSQYPSVNIWPRPLQQPRPPVYLTGTGNPVTMRHSLEADFGFNYFGWFGLKMTGRRVFDRFWDLADQVGVPRNPFRMSFMQIIGVADTDGEARRVYAKHVEYFFRRALGAIPAEMLSLPGATDINGVRAMLRDSSDDGLFAQMKTVTFDELVEAGCVTVGSPATVREELASYCTEYGIGNLLAMLNFGSLPRELAMNNIQLFADEVLPHLRGIWDESEHEHHWWPERLGGCLRQPMTATPAARS</sequence>
<accession>A0A6J6UAN6</accession>
<dbReference type="EMBL" id="CAEZYW010000295">
    <property type="protein sequence ID" value="CAB4756676.1"/>
    <property type="molecule type" value="Genomic_DNA"/>
</dbReference>
<keyword evidence="1" id="KW-0560">Oxidoreductase</keyword>
<dbReference type="Pfam" id="PF00296">
    <property type="entry name" value="Bac_luciferase"/>
    <property type="match status" value="1"/>
</dbReference>
<dbReference type="PANTHER" id="PTHR30137:SF8">
    <property type="entry name" value="BLR5498 PROTEIN"/>
    <property type="match status" value="1"/>
</dbReference>
<dbReference type="PANTHER" id="PTHR30137">
    <property type="entry name" value="LUCIFERASE-LIKE MONOOXYGENASE"/>
    <property type="match status" value="1"/>
</dbReference>
<dbReference type="InterPro" id="IPR011251">
    <property type="entry name" value="Luciferase-like_dom"/>
</dbReference>
<evidence type="ECO:0000259" key="3">
    <source>
        <dbReference type="Pfam" id="PF00296"/>
    </source>
</evidence>
<gene>
    <name evidence="4" type="ORF">UFOPK2786_01595</name>
</gene>
<dbReference type="InterPro" id="IPR050766">
    <property type="entry name" value="Bact_Lucif_Oxidored"/>
</dbReference>
<dbReference type="SUPFAM" id="SSF51679">
    <property type="entry name" value="Bacterial luciferase-like"/>
    <property type="match status" value="1"/>
</dbReference>